<reference evidence="2" key="1">
    <citation type="submission" date="2017-02" db="UniProtKB">
        <authorList>
            <consortium name="WormBaseParasite"/>
        </authorList>
    </citation>
    <scope>IDENTIFICATION</scope>
</reference>
<sequence>MQLGYLLAVLNIRFSLIYYIYYVYADEMLENETTTLPRCLHIDPYIDMEAWSKVDANASQCDHLTPKPLESIENVKELERYRWGERKFAFDILASDKIGPRRYLEPIMEAWSKVDANASQCDHLTPKPLESIENVKELERYRWGERKFAFDILASDKIGPRRYLEPMYHPM</sequence>
<keyword evidence="1" id="KW-1185">Reference proteome</keyword>
<name>A0A0M3ILF6_ASCLU</name>
<dbReference type="Proteomes" id="UP000036681">
    <property type="component" value="Unplaced"/>
</dbReference>
<proteinExistence type="predicted"/>
<accession>A0A0M3ILF6</accession>
<evidence type="ECO:0000313" key="2">
    <source>
        <dbReference type="WBParaSite" id="ALUE_0001958401-mRNA-1"/>
    </source>
</evidence>
<dbReference type="WBParaSite" id="ALUE_0001958401-mRNA-1">
    <property type="protein sequence ID" value="ALUE_0001958401-mRNA-1"/>
    <property type="gene ID" value="ALUE_0001958401"/>
</dbReference>
<protein>
    <submittedName>
        <fullName evidence="2">Methyltranfer_dom domain-containing protein</fullName>
    </submittedName>
</protein>
<evidence type="ECO:0000313" key="1">
    <source>
        <dbReference type="Proteomes" id="UP000036681"/>
    </source>
</evidence>
<organism evidence="1 2">
    <name type="scientific">Ascaris lumbricoides</name>
    <name type="common">Giant roundworm</name>
    <dbReference type="NCBI Taxonomy" id="6252"/>
    <lineage>
        <taxon>Eukaryota</taxon>
        <taxon>Metazoa</taxon>
        <taxon>Ecdysozoa</taxon>
        <taxon>Nematoda</taxon>
        <taxon>Chromadorea</taxon>
        <taxon>Rhabditida</taxon>
        <taxon>Spirurina</taxon>
        <taxon>Ascaridomorpha</taxon>
        <taxon>Ascaridoidea</taxon>
        <taxon>Ascarididae</taxon>
        <taxon>Ascaris</taxon>
    </lineage>
</organism>
<dbReference type="AlphaFoldDB" id="A0A0M3ILF6"/>